<proteinExistence type="predicted"/>
<dbReference type="EMBL" id="JMQN01000047">
    <property type="protein sequence ID" value="KEA62704.1"/>
    <property type="molecule type" value="Genomic_DNA"/>
</dbReference>
<dbReference type="OrthoDB" id="8685730at2"/>
<evidence type="ECO:0000313" key="3">
    <source>
        <dbReference type="Proteomes" id="UP000028252"/>
    </source>
</evidence>
<gene>
    <name evidence="2" type="ORF">ADIMK_3176</name>
</gene>
<dbReference type="InterPro" id="IPR002645">
    <property type="entry name" value="STAS_dom"/>
</dbReference>
<reference evidence="2 3" key="1">
    <citation type="submission" date="2014-04" db="EMBL/GenBank/DDBJ databases">
        <title>Marinobacterium kochiensis sp. nov., isolated from sediment sample collected from Kochi backwaters in Kerala, India.</title>
        <authorList>
            <person name="Singh A."/>
            <person name="Pinnaka A.K."/>
        </authorList>
    </citation>
    <scope>NUCLEOTIDE SEQUENCE [LARGE SCALE GENOMIC DNA]</scope>
    <source>
        <strain evidence="2 3">AK27</strain>
    </source>
</reference>
<dbReference type="Gene3D" id="3.30.750.24">
    <property type="entry name" value="STAS domain"/>
    <property type="match status" value="1"/>
</dbReference>
<dbReference type="PROSITE" id="PS50801">
    <property type="entry name" value="STAS"/>
    <property type="match status" value="1"/>
</dbReference>
<dbReference type="Pfam" id="PF01740">
    <property type="entry name" value="STAS"/>
    <property type="match status" value="1"/>
</dbReference>
<name>A0A081FVZ9_9GAMM</name>
<dbReference type="GO" id="GO:0043856">
    <property type="term" value="F:anti-sigma factor antagonist activity"/>
    <property type="evidence" value="ECO:0007669"/>
    <property type="project" value="TreeGrafter"/>
</dbReference>
<accession>A0A081FVZ9</accession>
<dbReference type="RefSeq" id="WP_036190226.1">
    <property type="nucleotide sequence ID" value="NZ_JMQN01000047.1"/>
</dbReference>
<dbReference type="eggNOG" id="COG1366">
    <property type="taxonomic scope" value="Bacteria"/>
</dbReference>
<dbReference type="PANTHER" id="PTHR33495:SF2">
    <property type="entry name" value="ANTI-SIGMA FACTOR ANTAGONIST TM_1081-RELATED"/>
    <property type="match status" value="1"/>
</dbReference>
<keyword evidence="2" id="KW-0808">Transferase</keyword>
<sequence>MSEGAIFYACRDGHYVLKFVGEVRLTLCSTIDLHLEAVLGRSEISDTLIDLTETSTIDSTSLGLIAKLAIKAGEKGLPRPTLVSTNPDITKILYSMGFDQVFLLLDSMPTSESDLEQVPFVLESEDQVRARIIGAHRVLIDLNESNRNAFKDLVATLESCG</sequence>
<dbReference type="InterPro" id="IPR036513">
    <property type="entry name" value="STAS_dom_sf"/>
</dbReference>
<keyword evidence="2" id="KW-0418">Kinase</keyword>
<protein>
    <submittedName>
        <fullName evidence="2">Serine-protein kinase RsbW</fullName>
        <ecNumber evidence="2">2.7.11.1</ecNumber>
    </submittedName>
</protein>
<dbReference type="GO" id="GO:0004674">
    <property type="term" value="F:protein serine/threonine kinase activity"/>
    <property type="evidence" value="ECO:0007669"/>
    <property type="project" value="UniProtKB-EC"/>
</dbReference>
<dbReference type="SUPFAM" id="SSF52091">
    <property type="entry name" value="SpoIIaa-like"/>
    <property type="match status" value="1"/>
</dbReference>
<dbReference type="InterPro" id="IPR014557">
    <property type="entry name" value="UCP029548_STAS-type"/>
</dbReference>
<dbReference type="PATRIC" id="fig|1232683.4.peg.3126"/>
<dbReference type="PIRSF" id="PIRSF029548">
    <property type="entry name" value="UCP029548"/>
    <property type="match status" value="1"/>
</dbReference>
<dbReference type="Proteomes" id="UP000028252">
    <property type="component" value="Unassembled WGS sequence"/>
</dbReference>
<keyword evidence="3" id="KW-1185">Reference proteome</keyword>
<evidence type="ECO:0000313" key="2">
    <source>
        <dbReference type="EMBL" id="KEA62704.1"/>
    </source>
</evidence>
<evidence type="ECO:0000259" key="1">
    <source>
        <dbReference type="PROSITE" id="PS50801"/>
    </source>
</evidence>
<feature type="domain" description="STAS" evidence="1">
    <location>
        <begin position="12"/>
        <end position="118"/>
    </location>
</feature>
<dbReference type="AlphaFoldDB" id="A0A081FVZ9"/>
<dbReference type="STRING" id="1232683.ADIMK_3176"/>
<organism evidence="2 3">
    <name type="scientific">Marinobacterium lacunae</name>
    <dbReference type="NCBI Taxonomy" id="1232683"/>
    <lineage>
        <taxon>Bacteria</taxon>
        <taxon>Pseudomonadati</taxon>
        <taxon>Pseudomonadota</taxon>
        <taxon>Gammaproteobacteria</taxon>
        <taxon>Oceanospirillales</taxon>
        <taxon>Oceanospirillaceae</taxon>
        <taxon>Marinobacterium</taxon>
    </lineage>
</organism>
<dbReference type="CDD" id="cd07043">
    <property type="entry name" value="STAS_anti-anti-sigma_factors"/>
    <property type="match status" value="1"/>
</dbReference>
<dbReference type="PANTHER" id="PTHR33495">
    <property type="entry name" value="ANTI-SIGMA FACTOR ANTAGONIST TM_1081-RELATED-RELATED"/>
    <property type="match status" value="1"/>
</dbReference>
<dbReference type="EC" id="2.7.11.1" evidence="2"/>
<comment type="caution">
    <text evidence="2">The sequence shown here is derived from an EMBL/GenBank/DDBJ whole genome shotgun (WGS) entry which is preliminary data.</text>
</comment>